<dbReference type="PANTHER" id="PTHR11552:SF147">
    <property type="entry name" value="CHOLINE DEHYDROGENASE, MITOCHONDRIAL"/>
    <property type="match status" value="1"/>
</dbReference>
<dbReference type="InterPro" id="IPR036188">
    <property type="entry name" value="FAD/NAD-bd_sf"/>
</dbReference>
<reference evidence="9" key="1">
    <citation type="submission" date="2023-06" db="EMBL/GenBank/DDBJ databases">
        <authorList>
            <consortium name="Lawrence Berkeley National Laboratory"/>
            <person name="Ahrendt S."/>
            <person name="Sahu N."/>
            <person name="Indic B."/>
            <person name="Wong-Bajracharya J."/>
            <person name="Merenyi Z."/>
            <person name="Ke H.-M."/>
            <person name="Monk M."/>
            <person name="Kocsube S."/>
            <person name="Drula E."/>
            <person name="Lipzen A."/>
            <person name="Balint B."/>
            <person name="Henrissat B."/>
            <person name="Andreopoulos B."/>
            <person name="Martin F.M."/>
            <person name="Harder C.B."/>
            <person name="Rigling D."/>
            <person name="Ford K.L."/>
            <person name="Foster G.D."/>
            <person name="Pangilinan J."/>
            <person name="Papanicolaou A."/>
            <person name="Barry K."/>
            <person name="LaButti K."/>
            <person name="Viragh M."/>
            <person name="Koriabine M."/>
            <person name="Yan M."/>
            <person name="Riley R."/>
            <person name="Champramary S."/>
            <person name="Plett K.L."/>
            <person name="Tsai I.J."/>
            <person name="Slot J."/>
            <person name="Sipos G."/>
            <person name="Plett J."/>
            <person name="Nagy L.G."/>
            <person name="Grigoriev I.V."/>
        </authorList>
    </citation>
    <scope>NUCLEOTIDE SEQUENCE</scope>
    <source>
        <strain evidence="9">CCBAS 213</strain>
    </source>
</reference>
<dbReference type="GO" id="GO:0016614">
    <property type="term" value="F:oxidoreductase activity, acting on CH-OH group of donors"/>
    <property type="evidence" value="ECO:0007669"/>
    <property type="project" value="InterPro"/>
</dbReference>
<dbReference type="Proteomes" id="UP001175211">
    <property type="component" value="Unassembled WGS sequence"/>
</dbReference>
<evidence type="ECO:0000256" key="5">
    <source>
        <dbReference type="PIRSR" id="PIRSR000137-1"/>
    </source>
</evidence>
<dbReference type="Pfam" id="PF05199">
    <property type="entry name" value="GMC_oxred_C"/>
    <property type="match status" value="1"/>
</dbReference>
<dbReference type="Gene3D" id="3.50.50.60">
    <property type="entry name" value="FAD/NAD(P)-binding domain"/>
    <property type="match status" value="1"/>
</dbReference>
<evidence type="ECO:0000256" key="6">
    <source>
        <dbReference type="PIRSR" id="PIRSR000137-2"/>
    </source>
</evidence>
<feature type="domain" description="Glucose-methanol-choline oxidoreductase N-terminal" evidence="8">
    <location>
        <begin position="286"/>
        <end position="300"/>
    </location>
</feature>
<dbReference type="PANTHER" id="PTHR11552">
    <property type="entry name" value="GLUCOSE-METHANOL-CHOLINE GMC OXIDOREDUCTASE"/>
    <property type="match status" value="1"/>
</dbReference>
<comment type="similarity">
    <text evidence="2">Belongs to the GMC oxidoreductase family.</text>
</comment>
<dbReference type="PROSITE" id="PS00624">
    <property type="entry name" value="GMC_OXRED_2"/>
    <property type="match status" value="1"/>
</dbReference>
<dbReference type="PIRSF" id="PIRSF000137">
    <property type="entry name" value="Alcohol_oxidase"/>
    <property type="match status" value="1"/>
</dbReference>
<feature type="binding site" evidence="6">
    <location>
        <position position="112"/>
    </location>
    <ligand>
        <name>FAD</name>
        <dbReference type="ChEBI" id="CHEBI:57692"/>
    </ligand>
</feature>
<feature type="active site" description="Proton donor" evidence="5">
    <location>
        <position position="502"/>
    </location>
</feature>
<evidence type="ECO:0000256" key="3">
    <source>
        <dbReference type="ARBA" id="ARBA00022630"/>
    </source>
</evidence>
<name>A0AA39MWY8_ARMTA</name>
<dbReference type="InterPro" id="IPR012132">
    <property type="entry name" value="GMC_OxRdtase"/>
</dbReference>
<dbReference type="SUPFAM" id="SSF51905">
    <property type="entry name" value="FAD/NAD(P)-binding domain"/>
    <property type="match status" value="1"/>
</dbReference>
<comment type="caution">
    <text evidence="9">The sequence shown here is derived from an EMBL/GenBank/DDBJ whole genome shotgun (WGS) entry which is preliminary data.</text>
</comment>
<dbReference type="SUPFAM" id="SSF54373">
    <property type="entry name" value="FAD-linked reductases, C-terminal domain"/>
    <property type="match status" value="1"/>
</dbReference>
<dbReference type="Pfam" id="PF00732">
    <property type="entry name" value="GMC_oxred_N"/>
    <property type="match status" value="1"/>
</dbReference>
<dbReference type="GeneID" id="85363891"/>
<evidence type="ECO:0000256" key="1">
    <source>
        <dbReference type="ARBA" id="ARBA00001974"/>
    </source>
</evidence>
<dbReference type="AlphaFoldDB" id="A0AA39MWY8"/>
<dbReference type="RefSeq" id="XP_060326610.1">
    <property type="nucleotide sequence ID" value="XM_060480343.1"/>
</dbReference>
<feature type="binding site" evidence="6">
    <location>
        <position position="257"/>
    </location>
    <ligand>
        <name>FAD</name>
        <dbReference type="ChEBI" id="CHEBI:57692"/>
    </ligand>
</feature>
<keyword evidence="4 6" id="KW-0274">FAD</keyword>
<dbReference type="InterPro" id="IPR007867">
    <property type="entry name" value="GMC_OxRtase_C"/>
</dbReference>
<sequence length="567" mass="61384">MFSPFLLLLPAVCSAAIYEKVADLTTLDFDYIIVGGNVLANRLTEQPDISVLVLEAGQSLPRTADILVTQVPFFCTLATPDTALDWNFTTTSQPGLNGRALPFPRGLGLGGTSAINFMAYTRGSSEDYDRYANISGDPGWGWDEMQQYIRKNERFVAPADRHNITGEFDPTVHNFGGVNSVTLPGYPRAIDSRVIQTTKELPDEFPFNLDSNSGYHLGIGWEQTTVGSGTRSSSQTSYLGPGYIERENLYVLVNSYVTRILRKNGLDLDNGLLFDAVEFTQDAGAGTVGTPHILLNSGIGDVGELNALGVTPTVHLPDVGKNLTDHPSLSLVWTVNDTNTIEDVYWRNESFQAEALAEWQANRTGYISNIALNHLGFLRLDGVLETEPCAGSQTGHYELIFAGGIFGEAVPETGSYLTIAVVMLCPLSRGNITISGTNPLDSPLINPNYLSHPQDLEALQHAVGAAQRFVAAPVWKDYIIELTTNITDLEETIRDIAIPTDHPVGTASMSPVGADWGVVDPDLRLKRTAGVRVVDASVLPFIPAAHTQAAVYAFAERAADLIKAIGQ</sequence>
<gene>
    <name evidence="9" type="ORF">EV420DRAFT_1750805</name>
</gene>
<keyword evidence="3" id="KW-0285">Flavoprotein</keyword>
<evidence type="ECO:0000259" key="8">
    <source>
        <dbReference type="PROSITE" id="PS00624"/>
    </source>
</evidence>
<keyword evidence="7" id="KW-0732">Signal</keyword>
<protein>
    <submittedName>
        <fullName evidence="9">Aryl-alcohol oxidase</fullName>
    </submittedName>
</protein>
<evidence type="ECO:0000256" key="2">
    <source>
        <dbReference type="ARBA" id="ARBA00010790"/>
    </source>
</evidence>
<evidence type="ECO:0000256" key="4">
    <source>
        <dbReference type="ARBA" id="ARBA00022827"/>
    </source>
</evidence>
<proteinExistence type="inferred from homology"/>
<accession>A0AA39MWY8</accession>
<dbReference type="GO" id="GO:0050660">
    <property type="term" value="F:flavin adenine dinucleotide binding"/>
    <property type="evidence" value="ECO:0007669"/>
    <property type="project" value="InterPro"/>
</dbReference>
<dbReference type="InterPro" id="IPR000172">
    <property type="entry name" value="GMC_OxRdtase_N"/>
</dbReference>
<evidence type="ECO:0000256" key="7">
    <source>
        <dbReference type="SAM" id="SignalP"/>
    </source>
</evidence>
<feature type="active site" description="Proton acceptor" evidence="5">
    <location>
        <position position="546"/>
    </location>
</feature>
<feature type="signal peptide" evidence="7">
    <location>
        <begin position="1"/>
        <end position="15"/>
    </location>
</feature>
<dbReference type="Gene3D" id="3.30.560.10">
    <property type="entry name" value="Glucose Oxidase, domain 3"/>
    <property type="match status" value="1"/>
</dbReference>
<organism evidence="9 10">
    <name type="scientific">Armillaria tabescens</name>
    <name type="common">Ringless honey mushroom</name>
    <name type="synonym">Agaricus tabescens</name>
    <dbReference type="NCBI Taxonomy" id="1929756"/>
    <lineage>
        <taxon>Eukaryota</taxon>
        <taxon>Fungi</taxon>
        <taxon>Dikarya</taxon>
        <taxon>Basidiomycota</taxon>
        <taxon>Agaricomycotina</taxon>
        <taxon>Agaricomycetes</taxon>
        <taxon>Agaricomycetidae</taxon>
        <taxon>Agaricales</taxon>
        <taxon>Marasmiineae</taxon>
        <taxon>Physalacriaceae</taxon>
        <taxon>Desarmillaria</taxon>
    </lineage>
</organism>
<evidence type="ECO:0000313" key="9">
    <source>
        <dbReference type="EMBL" id="KAK0448895.1"/>
    </source>
</evidence>
<keyword evidence="10" id="KW-1185">Reference proteome</keyword>
<feature type="chain" id="PRO_5041288876" evidence="7">
    <location>
        <begin position="16"/>
        <end position="567"/>
    </location>
</feature>
<comment type="cofactor">
    <cofactor evidence="1 6">
        <name>FAD</name>
        <dbReference type="ChEBI" id="CHEBI:57692"/>
    </cofactor>
</comment>
<evidence type="ECO:0000313" key="10">
    <source>
        <dbReference type="Proteomes" id="UP001175211"/>
    </source>
</evidence>
<dbReference type="EMBL" id="JAUEPS010000040">
    <property type="protein sequence ID" value="KAK0448895.1"/>
    <property type="molecule type" value="Genomic_DNA"/>
</dbReference>